<keyword evidence="8" id="KW-1185">Reference proteome</keyword>
<dbReference type="PANTHER" id="PTHR46195">
    <property type="entry name" value="HEAVY METAL-ASSOCIATED ISOPRENYLATED PLANT PROTEIN 7"/>
    <property type="match status" value="1"/>
</dbReference>
<dbReference type="Gene3D" id="3.30.70.100">
    <property type="match status" value="2"/>
</dbReference>
<organism evidence="7 8">
    <name type="scientific">Vitis vinifera</name>
    <name type="common">Grape</name>
    <dbReference type="NCBI Taxonomy" id="29760"/>
    <lineage>
        <taxon>Eukaryota</taxon>
        <taxon>Viridiplantae</taxon>
        <taxon>Streptophyta</taxon>
        <taxon>Embryophyta</taxon>
        <taxon>Tracheophyta</taxon>
        <taxon>Spermatophyta</taxon>
        <taxon>Magnoliopsida</taxon>
        <taxon>eudicotyledons</taxon>
        <taxon>Gunneridae</taxon>
        <taxon>Pentapetalae</taxon>
        <taxon>rosids</taxon>
        <taxon>Vitales</taxon>
        <taxon>Vitaceae</taxon>
        <taxon>Viteae</taxon>
        <taxon>Vitis</taxon>
    </lineage>
</organism>
<keyword evidence="1" id="KW-0488">Methylation</keyword>
<dbReference type="Pfam" id="PF00403">
    <property type="entry name" value="HMA"/>
    <property type="match status" value="2"/>
</dbReference>
<keyword evidence="3" id="KW-0636">Prenylation</keyword>
<feature type="domain" description="HMA" evidence="6">
    <location>
        <begin position="1"/>
        <end position="57"/>
    </location>
</feature>
<sequence>MHCEGCANKVLKSLRGFDGVEEVETDRKNHKVIVKGEKADPLKVLERVKKKCGKNVELLSPIPKAKEPQENKKEAKEEPRVMIVVLKVYMHCENCAVEIKKAILKMKGVRTVEPDTKNSTVTVKGVFDPPKLIDHLHNRAGKHAVILKQNEEKKQKKQEVKEMRETDKKSDIKEGIEEQWGNEIDSDFFYYNSQYPYQHLYPYQFFSEENTNACSIL</sequence>
<proteinExistence type="inferred from homology"/>
<reference evidence="7 8" key="1">
    <citation type="journal article" date="2023" name="Hortic Res">
        <title>The complete reference genome for grapevine (Vitis vinifera L.) genetics and breeding.</title>
        <authorList>
            <person name="Shi X."/>
            <person name="Cao S."/>
            <person name="Wang X."/>
            <person name="Huang S."/>
            <person name="Wang Y."/>
            <person name="Liu Z."/>
            <person name="Liu W."/>
            <person name="Leng X."/>
            <person name="Peng Y."/>
            <person name="Wang N."/>
            <person name="Wang Y."/>
            <person name="Ma Z."/>
            <person name="Xu X."/>
            <person name="Zhang F."/>
            <person name="Xue H."/>
            <person name="Zhong H."/>
            <person name="Wang Y."/>
            <person name="Zhang K."/>
            <person name="Velt A."/>
            <person name="Avia K."/>
            <person name="Holtgrawe D."/>
            <person name="Grimplet J."/>
            <person name="Matus J.T."/>
            <person name="Ware D."/>
            <person name="Wu X."/>
            <person name="Wang H."/>
            <person name="Liu C."/>
            <person name="Fang Y."/>
            <person name="Rustenholz C."/>
            <person name="Cheng Z."/>
            <person name="Xiao H."/>
            <person name="Zhou Y."/>
        </authorList>
    </citation>
    <scope>NUCLEOTIDE SEQUENCE [LARGE SCALE GENOMIC DNA]</scope>
    <source>
        <strain evidence="8">cv. Pinot noir / PN40024</strain>
        <tissue evidence="7">Leaf</tissue>
    </source>
</reference>
<evidence type="ECO:0000313" key="8">
    <source>
        <dbReference type="Proteomes" id="UP001227230"/>
    </source>
</evidence>
<keyword evidence="2" id="KW-0479">Metal-binding</keyword>
<dbReference type="PROSITE" id="PS50846">
    <property type="entry name" value="HMA_2"/>
    <property type="match status" value="2"/>
</dbReference>
<dbReference type="CDD" id="cd00371">
    <property type="entry name" value="HMA"/>
    <property type="match status" value="2"/>
</dbReference>
<dbReference type="SUPFAM" id="SSF55008">
    <property type="entry name" value="HMA, heavy metal-associated domain"/>
    <property type="match status" value="2"/>
</dbReference>
<evidence type="ECO:0000256" key="2">
    <source>
        <dbReference type="ARBA" id="ARBA00022723"/>
    </source>
</evidence>
<protein>
    <recommendedName>
        <fullName evidence="6">HMA domain-containing protein</fullName>
    </recommendedName>
</protein>
<gene>
    <name evidence="7" type="ORF">VitviT2T_001554</name>
</gene>
<evidence type="ECO:0000259" key="6">
    <source>
        <dbReference type="PROSITE" id="PS50846"/>
    </source>
</evidence>
<evidence type="ECO:0000256" key="5">
    <source>
        <dbReference type="SAM" id="MobiDB-lite"/>
    </source>
</evidence>
<evidence type="ECO:0000313" key="7">
    <source>
        <dbReference type="EMBL" id="WJZ81731.1"/>
    </source>
</evidence>
<evidence type="ECO:0000256" key="4">
    <source>
        <dbReference type="ARBA" id="ARBA00024045"/>
    </source>
</evidence>
<feature type="region of interest" description="Disordered" evidence="5">
    <location>
        <begin position="151"/>
        <end position="170"/>
    </location>
</feature>
<feature type="domain" description="HMA" evidence="6">
    <location>
        <begin position="81"/>
        <end position="145"/>
    </location>
</feature>
<dbReference type="Proteomes" id="UP001227230">
    <property type="component" value="Chromosome 1"/>
</dbReference>
<keyword evidence="3" id="KW-0449">Lipoprotein</keyword>
<dbReference type="PANTHER" id="PTHR46195:SF3">
    <property type="entry name" value="HEAVY METAL-ASSOCIATED ISOPRENYLATED PLANT PROTEIN 3-LIKE"/>
    <property type="match status" value="1"/>
</dbReference>
<evidence type="ECO:0000256" key="3">
    <source>
        <dbReference type="ARBA" id="ARBA00023289"/>
    </source>
</evidence>
<dbReference type="InterPro" id="IPR044577">
    <property type="entry name" value="HIPP4/7/8/17/18/19"/>
</dbReference>
<dbReference type="InterPro" id="IPR006121">
    <property type="entry name" value="HMA_dom"/>
</dbReference>
<accession>A0ABY9BH95</accession>
<name>A0ABY9BH95_VITVI</name>
<evidence type="ECO:0000256" key="1">
    <source>
        <dbReference type="ARBA" id="ARBA00022481"/>
    </source>
</evidence>
<comment type="similarity">
    <text evidence="4">Belongs to the HIPP family.</text>
</comment>
<dbReference type="EMBL" id="CP126648">
    <property type="protein sequence ID" value="WJZ81731.1"/>
    <property type="molecule type" value="Genomic_DNA"/>
</dbReference>
<dbReference type="InterPro" id="IPR036163">
    <property type="entry name" value="HMA_dom_sf"/>
</dbReference>